<evidence type="ECO:0000313" key="5">
    <source>
        <dbReference type="Proteomes" id="UP000031271"/>
    </source>
</evidence>
<evidence type="ECO:0000256" key="1">
    <source>
        <dbReference type="SAM" id="Phobius"/>
    </source>
</evidence>
<reference evidence="3 5" key="3">
    <citation type="journal article" name="Genome Announc.">
        <title>Complete Genome Sequence of Pseudomonas balearica DSM 6083T.</title>
        <authorList>
            <person name="Bennasar-Figueras A."/>
            <person name="Salva-Serra F."/>
            <person name="Jaen-Luchoro D."/>
            <person name="Segui C."/>
            <person name="Aliaga F."/>
            <person name="Busquets A."/>
            <person name="Gomila M."/>
            <person name="Moore E.R."/>
            <person name="Lalucat J."/>
        </authorList>
    </citation>
    <scope>NUCLEOTIDE SEQUENCE [LARGE SCALE GENOMIC DNA]</scope>
    <source>
        <strain evidence="5">DSM 6083</strain>
        <strain evidence="3">DSM6083</strain>
    </source>
</reference>
<accession>A0A8D4C589</accession>
<evidence type="ECO:0000259" key="2">
    <source>
        <dbReference type="Pfam" id="PF19029"/>
    </source>
</evidence>
<dbReference type="InterPro" id="IPR043605">
    <property type="entry name" value="DUF883_C"/>
</dbReference>
<keyword evidence="1" id="KW-0812">Transmembrane</keyword>
<keyword evidence="6" id="KW-1185">Reference proteome</keyword>
<dbReference type="RefSeq" id="WP_041110406.1">
    <property type="nucleotide sequence ID" value="NZ_CP007511.1"/>
</dbReference>
<sequence>MSRFSHTPTTREDIQHEIDNLVRALDKLKHDAARESRHGLGSLRSRAEALWQDAHWDEHCAELSRRSHDAGRMAKECARQHPLATAALAAGAFALIGYLVTRR</sequence>
<dbReference type="GeneID" id="77258343"/>
<evidence type="ECO:0000313" key="3">
    <source>
        <dbReference type="EMBL" id="AJE13532.1"/>
    </source>
</evidence>
<evidence type="ECO:0000313" key="6">
    <source>
        <dbReference type="Proteomes" id="UP000182276"/>
    </source>
</evidence>
<feature type="domain" description="DUF883" evidence="2">
    <location>
        <begin position="74"/>
        <end position="103"/>
    </location>
</feature>
<evidence type="ECO:0000313" key="4">
    <source>
        <dbReference type="EMBL" id="SDL90855.1"/>
    </source>
</evidence>
<dbReference type="Proteomes" id="UP000031271">
    <property type="component" value="Chromosome"/>
</dbReference>
<protein>
    <submittedName>
        <fullName evidence="4">Membrane-anchored ribosome-binding protein, inhibits growth in stationary phase, ElaB/YqjD/DUF883 family</fullName>
    </submittedName>
</protein>
<feature type="transmembrane region" description="Helical" evidence="1">
    <location>
        <begin position="82"/>
        <end position="100"/>
    </location>
</feature>
<keyword evidence="1" id="KW-1133">Transmembrane helix</keyword>
<dbReference type="Proteomes" id="UP000182276">
    <property type="component" value="Unassembled WGS sequence"/>
</dbReference>
<proteinExistence type="predicted"/>
<dbReference type="Pfam" id="PF19029">
    <property type="entry name" value="DUF883_C"/>
    <property type="match status" value="1"/>
</dbReference>
<reference evidence="5" key="1">
    <citation type="submission" date="2014-03" db="EMBL/GenBank/DDBJ databases">
        <title>Complete genome of Pseudomonas balearica DSM 6083T, a sewage water isolate from an enrichment with 2-methylnaphthalene.</title>
        <authorList>
            <person name="Salva-Serra F."/>
            <person name="Jaen-Luchoro D."/>
            <person name="Busquets A."/>
            <person name="Pena A."/>
            <person name="Gomila M."/>
            <person name="Bosch R."/>
            <person name="Nogales B."/>
            <person name="Garcia-Valdes E."/>
            <person name="Lalucat J."/>
            <person name="Bennasar A."/>
        </authorList>
    </citation>
    <scope>NUCLEOTIDE SEQUENCE [LARGE SCALE GENOMIC DNA]</scope>
    <source>
        <strain evidence="5">DSM 6083</strain>
    </source>
</reference>
<keyword evidence="1" id="KW-0472">Membrane</keyword>
<dbReference type="EMBL" id="CP007511">
    <property type="protein sequence ID" value="AJE13532.1"/>
    <property type="molecule type" value="Genomic_DNA"/>
</dbReference>
<name>A0A8D4C589_9GAMM</name>
<dbReference type="EMBL" id="FNHO01000001">
    <property type="protein sequence ID" value="SDL90855.1"/>
    <property type="molecule type" value="Genomic_DNA"/>
</dbReference>
<dbReference type="AlphaFoldDB" id="A0A8D4C589"/>
<dbReference type="KEGG" id="pbm:CL52_00165"/>
<reference evidence="4 6" key="2">
    <citation type="submission" date="2016-10" db="EMBL/GenBank/DDBJ databases">
        <authorList>
            <person name="Varghese N."/>
            <person name="Submissions S."/>
        </authorList>
    </citation>
    <scope>NUCLEOTIDE SEQUENCE [LARGE SCALE GENOMIC DNA]</scope>
    <source>
        <strain evidence="4 6">DSM 6083</strain>
    </source>
</reference>
<gene>
    <name evidence="3" type="ORF">CL52_00165</name>
    <name evidence="4" type="ORF">SAMN05660875_10129</name>
</gene>
<organism evidence="3 5">
    <name type="scientific">Stutzerimonas balearica DSM 6083</name>
    <dbReference type="NCBI Taxonomy" id="1123016"/>
    <lineage>
        <taxon>Bacteria</taxon>
        <taxon>Pseudomonadati</taxon>
        <taxon>Pseudomonadota</taxon>
        <taxon>Gammaproteobacteria</taxon>
        <taxon>Pseudomonadales</taxon>
        <taxon>Pseudomonadaceae</taxon>
        <taxon>Stutzerimonas</taxon>
    </lineage>
</organism>